<feature type="transmembrane region" description="Helical" evidence="8">
    <location>
        <begin position="84"/>
        <end position="101"/>
    </location>
</feature>
<feature type="transmembrane region" description="Helical" evidence="8">
    <location>
        <begin position="21"/>
        <end position="45"/>
    </location>
</feature>
<evidence type="ECO:0000256" key="8">
    <source>
        <dbReference type="SAM" id="Phobius"/>
    </source>
</evidence>
<evidence type="ECO:0000256" key="4">
    <source>
        <dbReference type="ARBA" id="ARBA00022475"/>
    </source>
</evidence>
<dbReference type="GO" id="GO:0033214">
    <property type="term" value="P:siderophore-iron import into cell"/>
    <property type="evidence" value="ECO:0007669"/>
    <property type="project" value="TreeGrafter"/>
</dbReference>
<dbReference type="GO" id="GO:0005886">
    <property type="term" value="C:plasma membrane"/>
    <property type="evidence" value="ECO:0007669"/>
    <property type="project" value="UniProtKB-SubCell"/>
</dbReference>
<comment type="similarity">
    <text evidence="2">Belongs to the binding-protein-dependent transport system permease family. FecCD subfamily.</text>
</comment>
<dbReference type="SUPFAM" id="SSF81345">
    <property type="entry name" value="ABC transporter involved in vitamin B12 uptake, BtuC"/>
    <property type="match status" value="1"/>
</dbReference>
<feature type="transmembrane region" description="Helical" evidence="8">
    <location>
        <begin position="113"/>
        <end position="134"/>
    </location>
</feature>
<protein>
    <submittedName>
        <fullName evidence="9">Iron ABC transporter permease</fullName>
    </submittedName>
</protein>
<keyword evidence="5 8" id="KW-0812">Transmembrane</keyword>
<proteinExistence type="inferred from homology"/>
<evidence type="ECO:0000256" key="1">
    <source>
        <dbReference type="ARBA" id="ARBA00004651"/>
    </source>
</evidence>
<comment type="subcellular location">
    <subcellularLocation>
        <location evidence="1">Cell membrane</location>
        <topology evidence="1">Multi-pass membrane protein</topology>
    </subcellularLocation>
</comment>
<feature type="transmembrane region" description="Helical" evidence="8">
    <location>
        <begin position="140"/>
        <end position="160"/>
    </location>
</feature>
<dbReference type="PANTHER" id="PTHR30472:SF18">
    <property type="entry name" value="IRON(III) DICITRATE ABC TRANSPORTER,PERMEASE PROTEIN"/>
    <property type="match status" value="1"/>
</dbReference>
<sequence length="360" mass="38858">MTAFTKRISTKNTSTKNNYGLKLFILFIILILLTTICITLGSVSIDVDVTLKSLTNSLLQKEVFIKTWEDNIDTIIFKLRLPRLLLAIVSGGALALVGVLMQTLTRNSLADPYILGISSGASAGATLSIVLGTFSFMGTFGTAFGAFLGSLLASILVFTISKVGKNYSKTRLILTGVAISSIFTAITNFVITFAKNDSLVKSAVFWTVGSLAGANYRQVQYAFVILTIVLIITMIFYRDLDGLLLGEAVARNIGINTKFIIRYIMLASTLLTGTIVAFTGVIGFVGLIVPHIARQMVGSSHKKLIPFSIVIGSILMVVTDTLARTILSPEEVPIGVITALLGGPFFLYLMHKNTYRFGGK</sequence>
<feature type="transmembrane region" description="Helical" evidence="8">
    <location>
        <begin position="260"/>
        <end position="292"/>
    </location>
</feature>
<evidence type="ECO:0000256" key="6">
    <source>
        <dbReference type="ARBA" id="ARBA00022989"/>
    </source>
</evidence>
<keyword evidence="10" id="KW-1185">Reference proteome</keyword>
<dbReference type="Proteomes" id="UP000473885">
    <property type="component" value="Unassembled WGS sequence"/>
</dbReference>
<keyword evidence="4" id="KW-1003">Cell membrane</keyword>
<dbReference type="OrthoDB" id="9792889at2"/>
<feature type="transmembrane region" description="Helical" evidence="8">
    <location>
        <begin position="304"/>
        <end position="326"/>
    </location>
</feature>
<evidence type="ECO:0000256" key="5">
    <source>
        <dbReference type="ARBA" id="ARBA00022692"/>
    </source>
</evidence>
<comment type="caution">
    <text evidence="9">The sequence shown here is derived from an EMBL/GenBank/DDBJ whole genome shotgun (WGS) entry which is preliminary data.</text>
</comment>
<dbReference type="Pfam" id="PF01032">
    <property type="entry name" value="FecCD"/>
    <property type="match status" value="1"/>
</dbReference>
<name>A0A6M0RB42_9CLOT</name>
<evidence type="ECO:0000313" key="10">
    <source>
        <dbReference type="Proteomes" id="UP000473885"/>
    </source>
</evidence>
<gene>
    <name evidence="9" type="ORF">FDF74_07095</name>
</gene>
<dbReference type="CDD" id="cd06550">
    <property type="entry name" value="TM_ABC_iron-siderophores_like"/>
    <property type="match status" value="1"/>
</dbReference>
<dbReference type="InterPro" id="IPR000522">
    <property type="entry name" value="ABC_transptr_permease_BtuC"/>
</dbReference>
<dbReference type="FunFam" id="1.10.3470.10:FF:000001">
    <property type="entry name" value="Vitamin B12 ABC transporter permease BtuC"/>
    <property type="match status" value="1"/>
</dbReference>
<dbReference type="EMBL" id="SXDP01000004">
    <property type="protein sequence ID" value="NEZ46977.1"/>
    <property type="molecule type" value="Genomic_DNA"/>
</dbReference>
<organism evidence="9 10">
    <name type="scientific">Clostridium niameyense</name>
    <dbReference type="NCBI Taxonomy" id="1622073"/>
    <lineage>
        <taxon>Bacteria</taxon>
        <taxon>Bacillati</taxon>
        <taxon>Bacillota</taxon>
        <taxon>Clostridia</taxon>
        <taxon>Eubacteriales</taxon>
        <taxon>Clostridiaceae</taxon>
        <taxon>Clostridium</taxon>
    </lineage>
</organism>
<dbReference type="GO" id="GO:0022857">
    <property type="term" value="F:transmembrane transporter activity"/>
    <property type="evidence" value="ECO:0007669"/>
    <property type="project" value="InterPro"/>
</dbReference>
<accession>A0A6M0RB42</accession>
<dbReference type="PANTHER" id="PTHR30472">
    <property type="entry name" value="FERRIC ENTEROBACTIN TRANSPORT SYSTEM PERMEASE PROTEIN"/>
    <property type="match status" value="1"/>
</dbReference>
<keyword evidence="6 8" id="KW-1133">Transmembrane helix</keyword>
<dbReference type="AlphaFoldDB" id="A0A6M0RB42"/>
<dbReference type="InterPro" id="IPR037294">
    <property type="entry name" value="ABC_BtuC-like"/>
</dbReference>
<keyword evidence="7 8" id="KW-0472">Membrane</keyword>
<feature type="transmembrane region" description="Helical" evidence="8">
    <location>
        <begin position="221"/>
        <end position="240"/>
    </location>
</feature>
<reference evidence="9 10" key="1">
    <citation type="submission" date="2019-04" db="EMBL/GenBank/DDBJ databases">
        <title>Genome sequencing of Clostridium botulinum Groups I-IV and Clostridium butyricum.</title>
        <authorList>
            <person name="Brunt J."/>
            <person name="Van Vliet A.H.M."/>
            <person name="Stringer S.C."/>
            <person name="Carter A.T."/>
            <person name="Peck M.W."/>
        </authorList>
    </citation>
    <scope>NUCLEOTIDE SEQUENCE [LARGE SCALE GENOMIC DNA]</scope>
    <source>
        <strain evidence="9 10">IFR 18/094</strain>
    </source>
</reference>
<keyword evidence="3" id="KW-0813">Transport</keyword>
<evidence type="ECO:0000256" key="3">
    <source>
        <dbReference type="ARBA" id="ARBA00022448"/>
    </source>
</evidence>
<feature type="transmembrane region" description="Helical" evidence="8">
    <location>
        <begin position="332"/>
        <end position="350"/>
    </location>
</feature>
<evidence type="ECO:0000313" key="9">
    <source>
        <dbReference type="EMBL" id="NEZ46977.1"/>
    </source>
</evidence>
<dbReference type="Gene3D" id="1.10.3470.10">
    <property type="entry name" value="ABC transporter involved in vitamin B12 uptake, BtuC"/>
    <property type="match status" value="1"/>
</dbReference>
<evidence type="ECO:0000256" key="2">
    <source>
        <dbReference type="ARBA" id="ARBA00007935"/>
    </source>
</evidence>
<evidence type="ECO:0000256" key="7">
    <source>
        <dbReference type="ARBA" id="ARBA00023136"/>
    </source>
</evidence>
<feature type="transmembrane region" description="Helical" evidence="8">
    <location>
        <begin position="172"/>
        <end position="193"/>
    </location>
</feature>
<dbReference type="RefSeq" id="WP_050607940.1">
    <property type="nucleotide sequence ID" value="NZ_CABKUB010000006.1"/>
</dbReference>